<dbReference type="RefSeq" id="WP_214563401.1">
    <property type="nucleotide sequence ID" value="NZ_JAHEWX010000018.1"/>
</dbReference>
<organism evidence="1 2">
    <name type="scientific">Curtobacterium flaccumfaciens pv. flaccumfaciens</name>
    <dbReference type="NCBI Taxonomy" id="138532"/>
    <lineage>
        <taxon>Bacteria</taxon>
        <taxon>Bacillati</taxon>
        <taxon>Actinomycetota</taxon>
        <taxon>Actinomycetes</taxon>
        <taxon>Micrococcales</taxon>
        <taxon>Microbacteriaceae</taxon>
        <taxon>Curtobacterium</taxon>
    </lineage>
</organism>
<evidence type="ECO:0000313" key="2">
    <source>
        <dbReference type="Proteomes" id="UP000709437"/>
    </source>
</evidence>
<protein>
    <submittedName>
        <fullName evidence="1">Uncharacterized protein</fullName>
    </submittedName>
</protein>
<comment type="caution">
    <text evidence="1">The sequence shown here is derived from an EMBL/GenBank/DDBJ whole genome shotgun (WGS) entry which is preliminary data.</text>
</comment>
<accession>A0A9Q2W744</accession>
<dbReference type="EMBL" id="JAHEWX010000018">
    <property type="protein sequence ID" value="MBT1542746.1"/>
    <property type="molecule type" value="Genomic_DNA"/>
</dbReference>
<evidence type="ECO:0000313" key="1">
    <source>
        <dbReference type="EMBL" id="MBT1542746.1"/>
    </source>
</evidence>
<reference evidence="1" key="1">
    <citation type="submission" date="2021-05" db="EMBL/GenBank/DDBJ databases">
        <title>Whole genome sequence of Curtobacterium flaccumfaciens pv. flaccumfaciens strain CFBP 3417.</title>
        <authorList>
            <person name="Osdaghi E."/>
            <person name="Taghouti G."/>
            <person name="Portier P."/>
            <person name="Fazliarab A."/>
            <person name="Taghavi S.M."/>
            <person name="Briand M."/>
            <person name="Le-Saux M."/>
            <person name="Jacques M.-A."/>
        </authorList>
    </citation>
    <scope>NUCLEOTIDE SEQUENCE</scope>
    <source>
        <strain evidence="1">CFBP 3417</strain>
    </source>
</reference>
<sequence length="142" mass="16102">MSEFVRYQSAVPNRRGRFPGVFALANGLQRDGRLSAAETRWLREVNLHATAMYTDPTTVQPDCYDETRNPGARAWFAADAVELLEMVGPYLELLDRHGIPWMQLVTRSPGRIVYRDAVQVVAVPHTHADAWPFRPTREGRAP</sequence>
<dbReference type="Proteomes" id="UP000709437">
    <property type="component" value="Unassembled WGS sequence"/>
</dbReference>
<dbReference type="AlphaFoldDB" id="A0A9Q2W744"/>
<gene>
    <name evidence="1" type="ORF">KK103_13330</name>
</gene>
<proteinExistence type="predicted"/>
<name>A0A9Q2W744_9MICO</name>